<accession>D3AHR6</accession>
<keyword evidence="1" id="KW-0472">Membrane</keyword>
<keyword evidence="1" id="KW-1133">Transmembrane helix</keyword>
<dbReference type="Proteomes" id="UP000004968">
    <property type="component" value="Unassembled WGS sequence"/>
</dbReference>
<organism evidence="2 3">
    <name type="scientific">Hungatella hathewayi DSM 13479</name>
    <dbReference type="NCBI Taxonomy" id="566550"/>
    <lineage>
        <taxon>Bacteria</taxon>
        <taxon>Bacillati</taxon>
        <taxon>Bacillota</taxon>
        <taxon>Clostridia</taxon>
        <taxon>Lachnospirales</taxon>
        <taxon>Lachnospiraceae</taxon>
        <taxon>Hungatella</taxon>
    </lineage>
</organism>
<name>D3AHR6_9FIRM</name>
<dbReference type="EMBL" id="ACIO01000246">
    <property type="protein sequence ID" value="EFC98652.1"/>
    <property type="molecule type" value="Genomic_DNA"/>
</dbReference>
<sequence length="42" mass="4573">MPAADTSASGFRGQSTPTAFYGACVFLLLFTTEKSYIKFLSF</sequence>
<evidence type="ECO:0000313" key="2">
    <source>
        <dbReference type="EMBL" id="EFC98652.1"/>
    </source>
</evidence>
<keyword evidence="1" id="KW-0812">Transmembrane</keyword>
<evidence type="ECO:0000256" key="1">
    <source>
        <dbReference type="SAM" id="Phobius"/>
    </source>
</evidence>
<evidence type="ECO:0000313" key="3">
    <source>
        <dbReference type="Proteomes" id="UP000004968"/>
    </source>
</evidence>
<gene>
    <name evidence="2" type="ORF">CLOSTHATH_03155</name>
</gene>
<proteinExistence type="predicted"/>
<reference evidence="2 3" key="1">
    <citation type="submission" date="2010-01" db="EMBL/GenBank/DDBJ databases">
        <authorList>
            <person name="Weinstock G."/>
            <person name="Sodergren E."/>
            <person name="Clifton S."/>
            <person name="Fulton L."/>
            <person name="Fulton B."/>
            <person name="Courtney L."/>
            <person name="Fronick C."/>
            <person name="Harrison M."/>
            <person name="Strong C."/>
            <person name="Farmer C."/>
            <person name="Delahaunty K."/>
            <person name="Markovic C."/>
            <person name="Hall O."/>
            <person name="Minx P."/>
            <person name="Tomlinson C."/>
            <person name="Mitreva M."/>
            <person name="Nelson J."/>
            <person name="Hou S."/>
            <person name="Wollam A."/>
            <person name="Pepin K.H."/>
            <person name="Johnson M."/>
            <person name="Bhonagiri V."/>
            <person name="Nash W.E."/>
            <person name="Warren W."/>
            <person name="Chinwalla A."/>
            <person name="Mardis E.R."/>
            <person name="Wilson R.K."/>
        </authorList>
    </citation>
    <scope>NUCLEOTIDE SEQUENCE [LARGE SCALE GENOMIC DNA]</scope>
    <source>
        <strain evidence="2 3">DSM 13479</strain>
    </source>
</reference>
<feature type="transmembrane region" description="Helical" evidence="1">
    <location>
        <begin position="20"/>
        <end position="37"/>
    </location>
</feature>
<dbReference type="HOGENOM" id="CLU_3252638_0_0_9"/>
<protein>
    <submittedName>
        <fullName evidence="2">Uncharacterized protein</fullName>
    </submittedName>
</protein>
<dbReference type="AlphaFoldDB" id="D3AHR6"/>
<comment type="caution">
    <text evidence="2">The sequence shown here is derived from an EMBL/GenBank/DDBJ whole genome shotgun (WGS) entry which is preliminary data.</text>
</comment>